<gene>
    <name evidence="4" type="ORF">Nans01_13730</name>
</gene>
<dbReference type="PANTHER" id="PTHR11022">
    <property type="entry name" value="PEPTIDOGLYCAN RECOGNITION PROTEIN"/>
    <property type="match status" value="1"/>
</dbReference>
<dbReference type="Pfam" id="PF01510">
    <property type="entry name" value="Amidase_2"/>
    <property type="match status" value="1"/>
</dbReference>
<accession>A0A9W6P4M7</accession>
<evidence type="ECO:0008006" key="6">
    <source>
        <dbReference type="Google" id="ProtNLM"/>
    </source>
</evidence>
<evidence type="ECO:0000256" key="1">
    <source>
        <dbReference type="ARBA" id="ARBA00007553"/>
    </source>
</evidence>
<dbReference type="GO" id="GO:0008745">
    <property type="term" value="F:N-acetylmuramoyl-L-alanine amidase activity"/>
    <property type="evidence" value="ECO:0007669"/>
    <property type="project" value="InterPro"/>
</dbReference>
<evidence type="ECO:0000259" key="3">
    <source>
        <dbReference type="SMART" id="SM00701"/>
    </source>
</evidence>
<dbReference type="SMART" id="SM00701">
    <property type="entry name" value="PGRP"/>
    <property type="match status" value="1"/>
</dbReference>
<dbReference type="EMBL" id="BSQG01000002">
    <property type="protein sequence ID" value="GLU47022.1"/>
    <property type="molecule type" value="Genomic_DNA"/>
</dbReference>
<dbReference type="InterPro" id="IPR006311">
    <property type="entry name" value="TAT_signal"/>
</dbReference>
<dbReference type="InterPro" id="IPR002502">
    <property type="entry name" value="Amidase_domain"/>
</dbReference>
<feature type="domain" description="N-acetylmuramoyl-L-alanine amidase" evidence="2">
    <location>
        <begin position="63"/>
        <end position="209"/>
    </location>
</feature>
<dbReference type="PROSITE" id="PS51318">
    <property type="entry name" value="TAT"/>
    <property type="match status" value="1"/>
</dbReference>
<dbReference type="SUPFAM" id="SSF55846">
    <property type="entry name" value="N-acetylmuramoyl-L-alanine amidase-like"/>
    <property type="match status" value="1"/>
</dbReference>
<protein>
    <recommendedName>
        <fullName evidence="6">N-acetylmuramoyl-L-alanine amidase</fullName>
    </recommendedName>
</protein>
<evidence type="ECO:0000313" key="5">
    <source>
        <dbReference type="Proteomes" id="UP001165092"/>
    </source>
</evidence>
<dbReference type="GO" id="GO:0008270">
    <property type="term" value="F:zinc ion binding"/>
    <property type="evidence" value="ECO:0007669"/>
    <property type="project" value="InterPro"/>
</dbReference>
<dbReference type="Gene3D" id="3.40.80.10">
    <property type="entry name" value="Peptidoglycan recognition protein-like"/>
    <property type="match status" value="1"/>
</dbReference>
<dbReference type="GO" id="GO:0009253">
    <property type="term" value="P:peptidoglycan catabolic process"/>
    <property type="evidence" value="ECO:0007669"/>
    <property type="project" value="InterPro"/>
</dbReference>
<name>A0A9W6P4M7_9ACTN</name>
<proteinExistence type="inferred from homology"/>
<keyword evidence="5" id="KW-1185">Reference proteome</keyword>
<organism evidence="4 5">
    <name type="scientific">Nocardiopsis ansamitocini</name>
    <dbReference type="NCBI Taxonomy" id="1670832"/>
    <lineage>
        <taxon>Bacteria</taxon>
        <taxon>Bacillati</taxon>
        <taxon>Actinomycetota</taxon>
        <taxon>Actinomycetes</taxon>
        <taxon>Streptosporangiales</taxon>
        <taxon>Nocardiopsidaceae</taxon>
        <taxon>Nocardiopsis</taxon>
    </lineage>
</organism>
<evidence type="ECO:0000259" key="2">
    <source>
        <dbReference type="SMART" id="SM00644"/>
    </source>
</evidence>
<dbReference type="InterPro" id="IPR036505">
    <property type="entry name" value="Amidase/PGRP_sf"/>
</dbReference>
<dbReference type="InterPro" id="IPR015510">
    <property type="entry name" value="PGRP"/>
</dbReference>
<dbReference type="CDD" id="cd06583">
    <property type="entry name" value="PGRP"/>
    <property type="match status" value="1"/>
</dbReference>
<comment type="similarity">
    <text evidence="1">Belongs to the N-acetylmuramoyl-L-alanine amidase 2 family.</text>
</comment>
<dbReference type="AlphaFoldDB" id="A0A9W6P4M7"/>
<evidence type="ECO:0000313" key="4">
    <source>
        <dbReference type="EMBL" id="GLU47022.1"/>
    </source>
</evidence>
<dbReference type="PANTHER" id="PTHR11022:SF41">
    <property type="entry name" value="PEPTIDOGLYCAN-RECOGNITION PROTEIN LC-RELATED"/>
    <property type="match status" value="1"/>
</dbReference>
<dbReference type="Proteomes" id="UP001165092">
    <property type="component" value="Unassembled WGS sequence"/>
</dbReference>
<sequence>MATHEQRPVKAGLSRRNVFRGAAVAAGGVLLGGAVDLGGAPVVLAAGTPVIYARADWKARKATQSSQVVSTMPDHIVVHHTATANATNYSKEHAFSLSRGIQNHHMNSNGWNDTGQQLTISRGGHIMEGRNRSIDAIVQRRHVIGAHVANHNSHTVGIENEGTYTSATPPGALMDSLVETCAWLCVVYRLDPKRAIVGHRDFNATSCPGDKLYSMLPKLRTDVAALLDRLKTTLPQAGTEQVPDANCPDFPDVPQNERAMEFYHGPTVGSRDTAG</sequence>
<reference evidence="4" key="1">
    <citation type="submission" date="2023-02" db="EMBL/GenBank/DDBJ databases">
        <title>Nocardiopsis ansamitocini NBRC 112285.</title>
        <authorList>
            <person name="Ichikawa N."/>
            <person name="Sato H."/>
            <person name="Tonouchi N."/>
        </authorList>
    </citation>
    <scope>NUCLEOTIDE SEQUENCE</scope>
    <source>
        <strain evidence="4">NBRC 112285</strain>
    </source>
</reference>
<feature type="domain" description="Peptidoglycan recognition protein family" evidence="3">
    <location>
        <begin position="49"/>
        <end position="203"/>
    </location>
</feature>
<comment type="caution">
    <text evidence="4">The sequence shown here is derived from an EMBL/GenBank/DDBJ whole genome shotgun (WGS) entry which is preliminary data.</text>
</comment>
<dbReference type="SMART" id="SM00644">
    <property type="entry name" value="Ami_2"/>
    <property type="match status" value="1"/>
</dbReference>
<dbReference type="RefSeq" id="WP_285757995.1">
    <property type="nucleotide sequence ID" value="NZ_BSQG01000002.1"/>
</dbReference>
<dbReference type="InterPro" id="IPR006619">
    <property type="entry name" value="PGRP_domain_met/bac"/>
</dbReference>